<dbReference type="Proteomes" id="UP000192927">
    <property type="component" value="Unassembled WGS sequence"/>
</dbReference>
<reference evidence="2" key="1">
    <citation type="submission" date="2017-03" db="EMBL/GenBank/DDBJ databases">
        <authorList>
            <person name="Sharma R."/>
            <person name="Thines M."/>
        </authorList>
    </citation>
    <scope>NUCLEOTIDE SEQUENCE [LARGE SCALE GENOMIC DNA]</scope>
</reference>
<name>A0A1W5D6V3_9LECA</name>
<accession>A0A1W5D6V3</accession>
<evidence type="ECO:0000313" key="1">
    <source>
        <dbReference type="EMBL" id="SLM38785.1"/>
    </source>
</evidence>
<sequence>MKKAHRQFMKIARAYWARDGKVSSKAPKGIEKVAGKAAAYLGRMSLRGEGIEQNFEKARIIISACCIETGLGCRRMGTEPQYC</sequence>
<dbReference type="EMBL" id="FWEW01002873">
    <property type="protein sequence ID" value="SLM38785.1"/>
    <property type="molecule type" value="Genomic_DNA"/>
</dbReference>
<dbReference type="AlphaFoldDB" id="A0A1W5D6V3"/>
<proteinExistence type="predicted"/>
<keyword evidence="2" id="KW-1185">Reference proteome</keyword>
<protein>
    <submittedName>
        <fullName evidence="1">Uncharacterized protein</fullName>
    </submittedName>
</protein>
<organism evidence="1 2">
    <name type="scientific">Lasallia pustulata</name>
    <dbReference type="NCBI Taxonomy" id="136370"/>
    <lineage>
        <taxon>Eukaryota</taxon>
        <taxon>Fungi</taxon>
        <taxon>Dikarya</taxon>
        <taxon>Ascomycota</taxon>
        <taxon>Pezizomycotina</taxon>
        <taxon>Lecanoromycetes</taxon>
        <taxon>OSLEUM clade</taxon>
        <taxon>Umbilicariomycetidae</taxon>
        <taxon>Umbilicariales</taxon>
        <taxon>Umbilicariaceae</taxon>
        <taxon>Lasallia</taxon>
    </lineage>
</organism>
<evidence type="ECO:0000313" key="2">
    <source>
        <dbReference type="Proteomes" id="UP000192927"/>
    </source>
</evidence>